<dbReference type="PROSITE" id="PS50045">
    <property type="entry name" value="SIGMA54_INTERACT_4"/>
    <property type="match status" value="1"/>
</dbReference>
<evidence type="ECO:0000313" key="7">
    <source>
        <dbReference type="EMBL" id="MBB6464890.1"/>
    </source>
</evidence>
<dbReference type="SUPFAM" id="SSF46785">
    <property type="entry name" value="Winged helix' DNA-binding domain"/>
    <property type="match status" value="1"/>
</dbReference>
<sequence>MLYLSLRQLEYVVAVARAGSLTMAAQQVNVSQPALSVAITQVEEHLKQKLFHRRKGTPVTLSGFGRLFLADAQALLSEAARLESPGGLSQRRLERFVLGVFEDLAPGYLAPLLRLLRTRFPEIEVKTRVATFEGLAEAVRSGDIDLALTYDLRLDASFHRDLYAQVSPQAWLHPDDPLAKREEVTLADLAGRPLILSDQGLSIRHMLGLFRPLGVTPVVVHRAASTEVLRSLAANGEGVGISYSNPVAAMSYDGKPLARVPIADTHAREPIVLAYCGEQPAPLPEIRAAILGTDIVFSS</sequence>
<dbReference type="Pfam" id="PF00126">
    <property type="entry name" value="HTH_1"/>
    <property type="match status" value="1"/>
</dbReference>
<dbReference type="RefSeq" id="WP_108605658.1">
    <property type="nucleotide sequence ID" value="NZ_JACHGI010000001.1"/>
</dbReference>
<dbReference type="PANTHER" id="PTHR30346">
    <property type="entry name" value="TRANSCRIPTIONAL DUAL REGULATOR HCAR-RELATED"/>
    <property type="match status" value="1"/>
</dbReference>
<dbReference type="Pfam" id="PF03466">
    <property type="entry name" value="LysR_substrate"/>
    <property type="match status" value="1"/>
</dbReference>
<feature type="domain" description="HTH lysR-type" evidence="6">
    <location>
        <begin position="4"/>
        <end position="62"/>
    </location>
</feature>
<evidence type="ECO:0000313" key="8">
    <source>
        <dbReference type="Proteomes" id="UP000532373"/>
    </source>
</evidence>
<evidence type="ECO:0000256" key="3">
    <source>
        <dbReference type="ARBA" id="ARBA00023125"/>
    </source>
</evidence>
<dbReference type="Gene3D" id="3.40.190.10">
    <property type="entry name" value="Periplasmic binding protein-like II"/>
    <property type="match status" value="2"/>
</dbReference>
<evidence type="ECO:0000259" key="5">
    <source>
        <dbReference type="PROSITE" id="PS50045"/>
    </source>
</evidence>
<dbReference type="InterPro" id="IPR005119">
    <property type="entry name" value="LysR_subst-bd"/>
</dbReference>
<dbReference type="PRINTS" id="PR00039">
    <property type="entry name" value="HTHLYSR"/>
</dbReference>
<feature type="domain" description="Sigma-54 factor interaction" evidence="5">
    <location>
        <begin position="1"/>
        <end position="167"/>
    </location>
</feature>
<comment type="similarity">
    <text evidence="1">Belongs to the LysR transcriptional regulatory family.</text>
</comment>
<dbReference type="InterPro" id="IPR036388">
    <property type="entry name" value="WH-like_DNA-bd_sf"/>
</dbReference>
<dbReference type="GO" id="GO:0003700">
    <property type="term" value="F:DNA-binding transcription factor activity"/>
    <property type="evidence" value="ECO:0007669"/>
    <property type="project" value="InterPro"/>
</dbReference>
<dbReference type="SUPFAM" id="SSF53850">
    <property type="entry name" value="Periplasmic binding protein-like II"/>
    <property type="match status" value="1"/>
</dbReference>
<evidence type="ECO:0000256" key="1">
    <source>
        <dbReference type="ARBA" id="ARBA00009437"/>
    </source>
</evidence>
<evidence type="ECO:0000259" key="6">
    <source>
        <dbReference type="PROSITE" id="PS50931"/>
    </source>
</evidence>
<keyword evidence="3 7" id="KW-0238">DNA-binding</keyword>
<dbReference type="EMBL" id="JACHGI010000001">
    <property type="protein sequence ID" value="MBB6464890.1"/>
    <property type="molecule type" value="Genomic_DNA"/>
</dbReference>
<dbReference type="GO" id="GO:0005524">
    <property type="term" value="F:ATP binding"/>
    <property type="evidence" value="ECO:0007669"/>
    <property type="project" value="InterPro"/>
</dbReference>
<evidence type="ECO:0000256" key="2">
    <source>
        <dbReference type="ARBA" id="ARBA00023015"/>
    </source>
</evidence>
<gene>
    <name evidence="7" type="ORF">HNQ96_000737</name>
</gene>
<dbReference type="GO" id="GO:0032993">
    <property type="term" value="C:protein-DNA complex"/>
    <property type="evidence" value="ECO:0007669"/>
    <property type="project" value="TreeGrafter"/>
</dbReference>
<dbReference type="InterPro" id="IPR036390">
    <property type="entry name" value="WH_DNA-bd_sf"/>
</dbReference>
<accession>A0A8E2BCL8</accession>
<dbReference type="InterPro" id="IPR000847">
    <property type="entry name" value="LysR_HTH_N"/>
</dbReference>
<keyword evidence="2" id="KW-0805">Transcription regulation</keyword>
<evidence type="ECO:0000256" key="4">
    <source>
        <dbReference type="ARBA" id="ARBA00023163"/>
    </source>
</evidence>
<comment type="caution">
    <text evidence="7">The sequence shown here is derived from an EMBL/GenBank/DDBJ whole genome shotgun (WGS) entry which is preliminary data.</text>
</comment>
<keyword evidence="4" id="KW-0804">Transcription</keyword>
<dbReference type="InterPro" id="IPR002078">
    <property type="entry name" value="Sigma_54_int"/>
</dbReference>
<protein>
    <submittedName>
        <fullName evidence="7">DNA-binding transcriptional LysR family regulator</fullName>
    </submittedName>
</protein>
<reference evidence="7 8" key="1">
    <citation type="submission" date="2020-08" db="EMBL/GenBank/DDBJ databases">
        <title>Genomic Encyclopedia of Type Strains, Phase IV (KMG-IV): sequencing the most valuable type-strain genomes for metagenomic binning, comparative biology and taxonomic classification.</title>
        <authorList>
            <person name="Goeker M."/>
        </authorList>
    </citation>
    <scope>NUCLEOTIDE SEQUENCE [LARGE SCALE GENOMIC DNA]</scope>
    <source>
        <strain evidence="7 8">DSM 17454</strain>
    </source>
</reference>
<dbReference type="AlphaFoldDB" id="A0A8E2BCL8"/>
<dbReference type="GO" id="GO:0003677">
    <property type="term" value="F:DNA binding"/>
    <property type="evidence" value="ECO:0007669"/>
    <property type="project" value="UniProtKB-KW"/>
</dbReference>
<organism evidence="7 8">
    <name type="scientific">Aminobacter carboxidus</name>
    <dbReference type="NCBI Taxonomy" id="376165"/>
    <lineage>
        <taxon>Bacteria</taxon>
        <taxon>Pseudomonadati</taxon>
        <taxon>Pseudomonadota</taxon>
        <taxon>Alphaproteobacteria</taxon>
        <taxon>Hyphomicrobiales</taxon>
        <taxon>Phyllobacteriaceae</taxon>
        <taxon>Aminobacter</taxon>
    </lineage>
</organism>
<dbReference type="PROSITE" id="PS50931">
    <property type="entry name" value="HTH_LYSR"/>
    <property type="match status" value="1"/>
</dbReference>
<dbReference type="PANTHER" id="PTHR30346:SF0">
    <property type="entry name" value="HCA OPERON TRANSCRIPTIONAL ACTIVATOR HCAR"/>
    <property type="match status" value="1"/>
</dbReference>
<name>A0A8E2BCL8_9HYPH</name>
<proteinExistence type="inferred from homology"/>
<dbReference type="Gene3D" id="1.10.10.10">
    <property type="entry name" value="Winged helix-like DNA-binding domain superfamily/Winged helix DNA-binding domain"/>
    <property type="match status" value="1"/>
</dbReference>
<dbReference type="Proteomes" id="UP000532373">
    <property type="component" value="Unassembled WGS sequence"/>
</dbReference>